<sequence>MSGLPAATVRRLQKLPQVPSVWEGDRHSLSGRLRMGSQVSPGAAEGECILWVDGIQGVVRAMEVVPLGSGIEPMVRTLILAMERPHSASPARPQKIIVRDREVQFFLRGVLHELDIKVECQPELPLIDEILQSFEDAHERLSPPLPAEYADLLTQKALTLWQDAPWDYLEDHQVLAIELNHWDLETLYVSVMGRLGMEYGVLFYRSLHSLKQFRQDAGQPDTPEEMEEAFLKQDCLYLTFQARNPDLNELPDLDLAELDPDEIEPNFGTIHPLEGLRIMLQEDEAAVLSVALEALHRFLKQHHNKLEQDFQACQGRYRIPNPQSKNQPKESTLSVQVRTLPDVAADLLELGEEESETPTHTLLRDDLVPEGAQLGLGVLPWTTVEALRLMGQLHPLPQSNLVEEGEGLPVVIVRTSRPKAKQLIENLRGEGGPQGICFNTGVDPFDGDRYDLEIVQTGNQDLHLFGEFPEDDPVHSMARKRWERRCRDTGGYCGLVVAMGVTSVRPELQMRHILALFEMQALNPTRLGLGPMVRISRQFHLP</sequence>
<organism evidence="3 4">
    <name type="scientific">Thermostichus vulcanus str. 'Rupite'</name>
    <dbReference type="NCBI Taxonomy" id="2813851"/>
    <lineage>
        <taxon>Bacteria</taxon>
        <taxon>Bacillati</taxon>
        <taxon>Cyanobacteriota</taxon>
        <taxon>Cyanophyceae</taxon>
        <taxon>Thermostichales</taxon>
        <taxon>Thermostichaceae</taxon>
        <taxon>Thermostichus</taxon>
    </lineage>
</organism>
<evidence type="ECO:0000313" key="3">
    <source>
        <dbReference type="EMBL" id="MCJ2542514.1"/>
    </source>
</evidence>
<dbReference type="InterPro" id="IPR055733">
    <property type="entry name" value="DUF7309"/>
</dbReference>
<evidence type="ECO:0000259" key="2">
    <source>
        <dbReference type="Pfam" id="PF23988"/>
    </source>
</evidence>
<proteinExistence type="predicted"/>
<dbReference type="Pfam" id="PF23988">
    <property type="entry name" value="DUF7309"/>
    <property type="match status" value="1"/>
</dbReference>
<feature type="domain" description="DUF6930" evidence="1">
    <location>
        <begin position="8"/>
        <end position="135"/>
    </location>
</feature>
<dbReference type="EMBL" id="JAFIRA010000011">
    <property type="protein sequence ID" value="MCJ2542514.1"/>
    <property type="molecule type" value="Genomic_DNA"/>
</dbReference>
<comment type="caution">
    <text evidence="3">The sequence shown here is derived from an EMBL/GenBank/DDBJ whole genome shotgun (WGS) entry which is preliminary data.</text>
</comment>
<dbReference type="Proteomes" id="UP000830835">
    <property type="component" value="Unassembled WGS sequence"/>
</dbReference>
<feature type="domain" description="DUF7309" evidence="2">
    <location>
        <begin position="154"/>
        <end position="304"/>
    </location>
</feature>
<dbReference type="RefSeq" id="WP_244349790.1">
    <property type="nucleotide sequence ID" value="NZ_JAFIRA010000011.1"/>
</dbReference>
<accession>A0ABT0C9Q6</accession>
<name>A0ABT0C9Q6_THEVL</name>
<evidence type="ECO:0000259" key="1">
    <source>
        <dbReference type="Pfam" id="PF22007"/>
    </source>
</evidence>
<dbReference type="InterPro" id="IPR054216">
    <property type="entry name" value="DUF6930"/>
</dbReference>
<evidence type="ECO:0000313" key="4">
    <source>
        <dbReference type="Proteomes" id="UP000830835"/>
    </source>
</evidence>
<protein>
    <submittedName>
        <fullName evidence="3">Uncharacterized protein</fullName>
    </submittedName>
</protein>
<dbReference type="Pfam" id="PF22007">
    <property type="entry name" value="DUF6930"/>
    <property type="match status" value="1"/>
</dbReference>
<gene>
    <name evidence="3" type="ORF">JX360_06270</name>
</gene>
<reference evidence="3" key="1">
    <citation type="submission" date="2021-02" db="EMBL/GenBank/DDBJ databases">
        <title>The CRISPR/cas machinery reduction and long-range gene transfer in the hot spring cyanobacterium Synechococcus.</title>
        <authorList>
            <person name="Dvorak P."/>
            <person name="Jahodarova E."/>
            <person name="Hasler P."/>
            <person name="Poulickova A."/>
        </authorList>
    </citation>
    <scope>NUCLEOTIDE SEQUENCE</scope>
    <source>
        <strain evidence="3">Rupite</strain>
    </source>
</reference>
<keyword evidence="4" id="KW-1185">Reference proteome</keyword>